<evidence type="ECO:0000313" key="1">
    <source>
        <dbReference type="EMBL" id="KAF0047454.1"/>
    </source>
</evidence>
<evidence type="ECO:0000313" key="2">
    <source>
        <dbReference type="Proteomes" id="UP000438429"/>
    </source>
</evidence>
<protein>
    <submittedName>
        <fullName evidence="1">Uncharacterized protein</fullName>
    </submittedName>
</protein>
<dbReference type="EMBL" id="VEVO01000001">
    <property type="protein sequence ID" value="KAF0047454.1"/>
    <property type="molecule type" value="Genomic_DNA"/>
</dbReference>
<name>A0A6A4TWC3_SCOMX</name>
<organism evidence="1 2">
    <name type="scientific">Scophthalmus maximus</name>
    <name type="common">Turbot</name>
    <name type="synonym">Psetta maxima</name>
    <dbReference type="NCBI Taxonomy" id="52904"/>
    <lineage>
        <taxon>Eukaryota</taxon>
        <taxon>Metazoa</taxon>
        <taxon>Chordata</taxon>
        <taxon>Craniata</taxon>
        <taxon>Vertebrata</taxon>
        <taxon>Euteleostomi</taxon>
        <taxon>Actinopterygii</taxon>
        <taxon>Neopterygii</taxon>
        <taxon>Teleostei</taxon>
        <taxon>Neoteleostei</taxon>
        <taxon>Acanthomorphata</taxon>
        <taxon>Carangaria</taxon>
        <taxon>Pleuronectiformes</taxon>
        <taxon>Pleuronectoidei</taxon>
        <taxon>Scophthalmidae</taxon>
        <taxon>Scophthalmus</taxon>
    </lineage>
</organism>
<gene>
    <name evidence="1" type="ORF">F2P81_001087</name>
</gene>
<proteinExistence type="predicted"/>
<dbReference type="Proteomes" id="UP000438429">
    <property type="component" value="Unassembled WGS sequence"/>
</dbReference>
<dbReference type="AlphaFoldDB" id="A0A6A4TWC3"/>
<comment type="caution">
    <text evidence="1">The sequence shown here is derived from an EMBL/GenBank/DDBJ whole genome shotgun (WGS) entry which is preliminary data.</text>
</comment>
<accession>A0A6A4TWC3</accession>
<reference evidence="1 2" key="1">
    <citation type="submission" date="2019-06" db="EMBL/GenBank/DDBJ databases">
        <title>Draft genomes of female and male turbot (Scophthalmus maximus).</title>
        <authorList>
            <person name="Xu H."/>
            <person name="Xu X.-W."/>
            <person name="Shao C."/>
            <person name="Chen S."/>
        </authorList>
    </citation>
    <scope>NUCLEOTIDE SEQUENCE [LARGE SCALE GENOMIC DNA]</scope>
    <source>
        <strain evidence="1">Ysfricsl-2016a</strain>
        <tissue evidence="1">Blood</tissue>
    </source>
</reference>
<sequence length="100" mass="11180">MLGSQGQWHHRTDELSVETYHLLYDCIIDAVPFRWKSIVILGIVSCKKAVDVRTNTRRKDEIQNNTCVKGTSAAVSVVCRSEESSENSPTLCTLQPSEPT</sequence>